<name>A0A6C0J241_9ZZZZ</name>
<evidence type="ECO:0000313" key="1">
    <source>
        <dbReference type="EMBL" id="QHT98017.1"/>
    </source>
</evidence>
<sequence length="213" mass="24919">MSKRKSNIKSIDLNPEDIPVNCNQIVITQNKTKIVIKTDSDITSSVSNKQDLIMRKVKRFFDKQENFEKLKPMLIQECNISLRVLDWSTTNWSKKNTIILETYRNGYKEIINMFLDYKANLKAFSKKSFDPFCRRERIMLRFECDPEKKTYITTTAQLNFMKWAIESGVLDYCKANIKLIEEDMVKSLKVRTPNTESIARRVTVNVGEVQIGL</sequence>
<reference evidence="1" key="1">
    <citation type="journal article" date="2020" name="Nature">
        <title>Giant virus diversity and host interactions through global metagenomics.</title>
        <authorList>
            <person name="Schulz F."/>
            <person name="Roux S."/>
            <person name="Paez-Espino D."/>
            <person name="Jungbluth S."/>
            <person name="Walsh D.A."/>
            <person name="Denef V.J."/>
            <person name="McMahon K.D."/>
            <person name="Konstantinidis K.T."/>
            <person name="Eloe-Fadrosh E.A."/>
            <person name="Kyrpides N.C."/>
            <person name="Woyke T."/>
        </authorList>
    </citation>
    <scope>NUCLEOTIDE SEQUENCE</scope>
    <source>
        <strain evidence="1">GVMAG-M-3300025626-8</strain>
    </source>
</reference>
<dbReference type="EMBL" id="MN740286">
    <property type="protein sequence ID" value="QHT98017.1"/>
    <property type="molecule type" value="Genomic_DNA"/>
</dbReference>
<proteinExistence type="predicted"/>
<dbReference type="Pfam" id="PF23827">
    <property type="entry name" value="DUF7197"/>
    <property type="match status" value="1"/>
</dbReference>
<dbReference type="InterPro" id="IPR055621">
    <property type="entry name" value="DUF7197"/>
</dbReference>
<dbReference type="AlphaFoldDB" id="A0A6C0J241"/>
<accession>A0A6C0J241</accession>
<organism evidence="1">
    <name type="scientific">viral metagenome</name>
    <dbReference type="NCBI Taxonomy" id="1070528"/>
    <lineage>
        <taxon>unclassified sequences</taxon>
        <taxon>metagenomes</taxon>
        <taxon>organismal metagenomes</taxon>
    </lineage>
</organism>
<protein>
    <submittedName>
        <fullName evidence="1">Uncharacterized protein</fullName>
    </submittedName>
</protein>